<feature type="domain" description="UvrD-like helicase ATP-binding" evidence="6">
    <location>
        <begin position="198"/>
        <end position="526"/>
    </location>
</feature>
<evidence type="ECO:0000256" key="5">
    <source>
        <dbReference type="PROSITE-ProRule" id="PRU00560"/>
    </source>
</evidence>
<accession>A0ABR8XWQ1</accession>
<evidence type="ECO:0000256" key="4">
    <source>
        <dbReference type="ARBA" id="ARBA00022840"/>
    </source>
</evidence>
<evidence type="ECO:0000256" key="2">
    <source>
        <dbReference type="ARBA" id="ARBA00022801"/>
    </source>
</evidence>
<proteinExistence type="predicted"/>
<dbReference type="InterPro" id="IPR000212">
    <property type="entry name" value="DNA_helicase_UvrD/REP"/>
</dbReference>
<keyword evidence="2 5" id="KW-0378">Hydrolase</keyword>
<protein>
    <submittedName>
        <fullName evidence="7">AAA family ATPase</fullName>
    </submittedName>
</protein>
<keyword evidence="3 5" id="KW-0347">Helicase</keyword>
<dbReference type="Proteomes" id="UP000619101">
    <property type="component" value="Unassembled WGS sequence"/>
</dbReference>
<evidence type="ECO:0000259" key="6">
    <source>
        <dbReference type="PROSITE" id="PS51198"/>
    </source>
</evidence>
<dbReference type="Pfam" id="PF13538">
    <property type="entry name" value="UvrD_C_2"/>
    <property type="match status" value="1"/>
</dbReference>
<dbReference type="PROSITE" id="PS51198">
    <property type="entry name" value="UVRD_HELICASE_ATP_BIND"/>
    <property type="match status" value="1"/>
</dbReference>
<dbReference type="InterPro" id="IPR027785">
    <property type="entry name" value="UvrD-like_helicase_C"/>
</dbReference>
<sequence>MKEKELPYFSETLSSLKKAYKKLNNEVKVQDKSFKDLQKYMIDYKSELDKFEVYDYQQTLSMIDKQGYAQVMELEQVKKLIYSPYFGRFDFVYEGESLEDAEPFYIGRYGFRDEEGTNLIYDWRAPVCNMYYEFELGQAYYEAMERRFVGNIINKRQIKIENSQIQYVIDSSLTIQDEVLQQTLNEQANDKMKTIVTSIQREQNKIVRNESAYNMIIQGVAGSGKTAVALHRIAYYLYKYRDTLRAERIFILSPNKVFGDYISSVLPELGEQPIRSFTIDELTVNLLPAAVTFTPFETEMKEILSNPTGPLAQRAKQKANYAFVKRLQSFLSDLNNRLLKNESISIADVKFEADYLQQRFNQYRNEPVVMRIELMVDDIIQVLKSKRGGEGKLPSKSEIKNRLTKRLLYKNPFEIYKVFIKTLDENAFKFSKKNFEFNDVYPYLYVQLYFKGIKTYELVQHFVLDEMQDYTPIQYAVLAKVFECKRTIIGDFSQALLPYETISKEAFQEILPKLEYVELTTTYRSSYEIGMYAKKFMRTGELDPIARHGKEPEEIFYRSIDDMIGILQGKLINHWRTTAIICKTEVDLQFIKERMTVPFYILDGHTEKFETGVLLTTIQYAKGLEFDYVIVPLVDAGRYETDFDQGLLYIATTRAMHELTMLIDHSNPSKLLRSDRA</sequence>
<evidence type="ECO:0000313" key="7">
    <source>
        <dbReference type="EMBL" id="MBD8036374.1"/>
    </source>
</evidence>
<gene>
    <name evidence="7" type="ORF">H9635_06430</name>
</gene>
<dbReference type="InterPro" id="IPR027417">
    <property type="entry name" value="P-loop_NTPase"/>
</dbReference>
<dbReference type="Gene3D" id="3.40.50.300">
    <property type="entry name" value="P-loop containing nucleotide triphosphate hydrolases"/>
    <property type="match status" value="3"/>
</dbReference>
<keyword evidence="1 5" id="KW-0547">Nucleotide-binding</keyword>
<dbReference type="PANTHER" id="PTHR11070">
    <property type="entry name" value="UVRD / RECB / PCRA DNA HELICASE FAMILY MEMBER"/>
    <property type="match status" value="1"/>
</dbReference>
<comment type="caution">
    <text evidence="7">The sequence shown here is derived from an EMBL/GenBank/DDBJ whole genome shotgun (WGS) entry which is preliminary data.</text>
</comment>
<evidence type="ECO:0000256" key="1">
    <source>
        <dbReference type="ARBA" id="ARBA00022741"/>
    </source>
</evidence>
<keyword evidence="8" id="KW-1185">Reference proteome</keyword>
<dbReference type="EMBL" id="JACSPZ010000002">
    <property type="protein sequence ID" value="MBD8036374.1"/>
    <property type="molecule type" value="Genomic_DNA"/>
</dbReference>
<feature type="binding site" evidence="5">
    <location>
        <begin position="219"/>
        <end position="226"/>
    </location>
    <ligand>
        <name>ATP</name>
        <dbReference type="ChEBI" id="CHEBI:30616"/>
    </ligand>
</feature>
<evidence type="ECO:0000313" key="8">
    <source>
        <dbReference type="Proteomes" id="UP000619101"/>
    </source>
</evidence>
<dbReference type="Pfam" id="PF00580">
    <property type="entry name" value="UvrD-helicase"/>
    <property type="match status" value="1"/>
</dbReference>
<dbReference type="RefSeq" id="WP_191699320.1">
    <property type="nucleotide sequence ID" value="NZ_JACSPZ010000002.1"/>
</dbReference>
<dbReference type="SUPFAM" id="SSF52540">
    <property type="entry name" value="P-loop containing nucleoside triphosphate hydrolases"/>
    <property type="match status" value="1"/>
</dbReference>
<dbReference type="PANTHER" id="PTHR11070:SF17">
    <property type="entry name" value="DNA HELICASE IV"/>
    <property type="match status" value="1"/>
</dbReference>
<organism evidence="7 8">
    <name type="scientific">Solibacillus faecavium</name>
    <dbReference type="NCBI Taxonomy" id="2762221"/>
    <lineage>
        <taxon>Bacteria</taxon>
        <taxon>Bacillati</taxon>
        <taxon>Bacillota</taxon>
        <taxon>Bacilli</taxon>
        <taxon>Bacillales</taxon>
        <taxon>Caryophanaceae</taxon>
        <taxon>Solibacillus</taxon>
    </lineage>
</organism>
<keyword evidence="4 5" id="KW-0067">ATP-binding</keyword>
<name>A0ABR8XWQ1_9BACL</name>
<reference evidence="7 8" key="1">
    <citation type="submission" date="2020-08" db="EMBL/GenBank/DDBJ databases">
        <title>A Genomic Blueprint of the Chicken Gut Microbiome.</title>
        <authorList>
            <person name="Gilroy R."/>
            <person name="Ravi A."/>
            <person name="Getino M."/>
            <person name="Pursley I."/>
            <person name="Horton D.L."/>
            <person name="Alikhan N.-F."/>
            <person name="Baker D."/>
            <person name="Gharbi K."/>
            <person name="Hall N."/>
            <person name="Watson M."/>
            <person name="Adriaenssens E.M."/>
            <person name="Foster-Nyarko E."/>
            <person name="Jarju S."/>
            <person name="Secka A."/>
            <person name="Antonio M."/>
            <person name="Oren A."/>
            <person name="Chaudhuri R."/>
            <person name="La Ragione R.M."/>
            <person name="Hildebrand F."/>
            <person name="Pallen M.J."/>
        </authorList>
    </citation>
    <scope>NUCLEOTIDE SEQUENCE [LARGE SCALE GENOMIC DNA]</scope>
    <source>
        <strain evidence="7 8">A46</strain>
    </source>
</reference>
<dbReference type="InterPro" id="IPR014016">
    <property type="entry name" value="UvrD-like_ATP-bd"/>
</dbReference>
<evidence type="ECO:0000256" key="3">
    <source>
        <dbReference type="ARBA" id="ARBA00022806"/>
    </source>
</evidence>